<dbReference type="GO" id="GO:0005634">
    <property type="term" value="C:nucleus"/>
    <property type="evidence" value="ECO:0007669"/>
    <property type="project" value="TreeGrafter"/>
</dbReference>
<reference evidence="2 3" key="1">
    <citation type="submission" date="2016-07" db="EMBL/GenBank/DDBJ databases">
        <title>Pervasive Adenine N6-methylation of Active Genes in Fungi.</title>
        <authorList>
            <consortium name="DOE Joint Genome Institute"/>
            <person name="Mondo S.J."/>
            <person name="Dannebaum R.O."/>
            <person name="Kuo R.C."/>
            <person name="Labutti K."/>
            <person name="Haridas S."/>
            <person name="Kuo A."/>
            <person name="Salamov A."/>
            <person name="Ahrendt S.R."/>
            <person name="Lipzen A."/>
            <person name="Sullivan W."/>
            <person name="Andreopoulos W.B."/>
            <person name="Clum A."/>
            <person name="Lindquist E."/>
            <person name="Daum C."/>
            <person name="Ramamoorthy G.K."/>
            <person name="Gryganskyi A."/>
            <person name="Culley D."/>
            <person name="Magnuson J.K."/>
            <person name="James T.Y."/>
            <person name="O'Malley M.A."/>
            <person name="Stajich J.E."/>
            <person name="Spatafora J.W."/>
            <person name="Visel A."/>
            <person name="Grigoriev I.V."/>
        </authorList>
    </citation>
    <scope>NUCLEOTIDE SEQUENCE [LARGE SCALE GENOMIC DNA]</scope>
    <source>
        <strain evidence="2 3">JEL800</strain>
    </source>
</reference>
<feature type="compositionally biased region" description="Basic and acidic residues" evidence="1">
    <location>
        <begin position="120"/>
        <end position="132"/>
    </location>
</feature>
<gene>
    <name evidence="2" type="ORF">BCR33DRAFT_846598</name>
</gene>
<feature type="compositionally biased region" description="Basic and acidic residues" evidence="1">
    <location>
        <begin position="171"/>
        <end position="195"/>
    </location>
</feature>
<evidence type="ECO:0000256" key="1">
    <source>
        <dbReference type="SAM" id="MobiDB-lite"/>
    </source>
</evidence>
<dbReference type="AlphaFoldDB" id="A0A1Y2CV42"/>
<feature type="region of interest" description="Disordered" evidence="1">
    <location>
        <begin position="45"/>
        <end position="75"/>
    </location>
</feature>
<feature type="region of interest" description="Disordered" evidence="1">
    <location>
        <begin position="88"/>
        <end position="144"/>
    </location>
</feature>
<evidence type="ECO:0000313" key="2">
    <source>
        <dbReference type="EMBL" id="ORY50929.1"/>
    </source>
</evidence>
<keyword evidence="3" id="KW-1185">Reference proteome</keyword>
<feature type="region of interest" description="Disordered" evidence="1">
    <location>
        <begin position="1"/>
        <end position="33"/>
    </location>
</feature>
<dbReference type="InterPro" id="IPR026680">
    <property type="entry name" value="CCDC137"/>
</dbReference>
<dbReference type="EMBL" id="MCGO01000006">
    <property type="protein sequence ID" value="ORY50929.1"/>
    <property type="molecule type" value="Genomic_DNA"/>
</dbReference>
<proteinExistence type="predicted"/>
<name>A0A1Y2CV42_9FUNG</name>
<dbReference type="OrthoDB" id="5876637at2759"/>
<protein>
    <submittedName>
        <fullName evidence="2">Uncharacterized protein</fullName>
    </submittedName>
</protein>
<feature type="compositionally biased region" description="Basic and acidic residues" evidence="1">
    <location>
        <begin position="51"/>
        <end position="64"/>
    </location>
</feature>
<accession>A0A1Y2CV42</accession>
<dbReference type="PANTHER" id="PTHR21838">
    <property type="entry name" value="COILED-COIL DOMAIN-CONTAINING PROTEIN 137"/>
    <property type="match status" value="1"/>
</dbReference>
<feature type="compositionally biased region" description="Polar residues" evidence="1">
    <location>
        <begin position="10"/>
        <end position="28"/>
    </location>
</feature>
<evidence type="ECO:0000313" key="3">
    <source>
        <dbReference type="Proteomes" id="UP000193642"/>
    </source>
</evidence>
<feature type="region of interest" description="Disordered" evidence="1">
    <location>
        <begin position="167"/>
        <end position="201"/>
    </location>
</feature>
<sequence>MVKKYKQPTHTRPTYDITHNQSPSSKDNLATEALPKSLKLVLAKSAKIQKKKTDGSKPKRDNETTKIQAGESIRAFTRRIESDMRNKVNAAAKAETATAQKRKRRLAERKLKRKEKGKKKVDSDDEKEKEFMTPEAVPFGFQAQEPPRLTVVPKKVGGGAGALRAVQAAMEAKERKEKDAERKARMEAKDKERDAGLPAVGRKVKLKDLPLVKQKNLMEERQRVIDEYRKNKAAGKNGAS</sequence>
<feature type="compositionally biased region" description="Basic residues" evidence="1">
    <location>
        <begin position="100"/>
        <end position="119"/>
    </location>
</feature>
<feature type="compositionally biased region" description="Low complexity" evidence="1">
    <location>
        <begin position="90"/>
        <end position="99"/>
    </location>
</feature>
<comment type="caution">
    <text evidence="2">The sequence shown here is derived from an EMBL/GenBank/DDBJ whole genome shotgun (WGS) entry which is preliminary data.</text>
</comment>
<dbReference type="PANTHER" id="PTHR21838:SF2">
    <property type="entry name" value="COILED-COIL DOMAIN-CONTAINING PROTEIN 137"/>
    <property type="match status" value="1"/>
</dbReference>
<organism evidence="2 3">
    <name type="scientific">Rhizoclosmatium globosum</name>
    <dbReference type="NCBI Taxonomy" id="329046"/>
    <lineage>
        <taxon>Eukaryota</taxon>
        <taxon>Fungi</taxon>
        <taxon>Fungi incertae sedis</taxon>
        <taxon>Chytridiomycota</taxon>
        <taxon>Chytridiomycota incertae sedis</taxon>
        <taxon>Chytridiomycetes</taxon>
        <taxon>Chytridiales</taxon>
        <taxon>Chytriomycetaceae</taxon>
        <taxon>Rhizoclosmatium</taxon>
    </lineage>
</organism>
<dbReference type="Proteomes" id="UP000193642">
    <property type="component" value="Unassembled WGS sequence"/>
</dbReference>